<dbReference type="PANTHER" id="PTHR13174">
    <property type="entry name" value="D-GLUCURONYL C5-EPIMERASE"/>
    <property type="match status" value="1"/>
</dbReference>
<dbReference type="GO" id="GO:0005975">
    <property type="term" value="P:carbohydrate metabolic process"/>
    <property type="evidence" value="ECO:0007669"/>
    <property type="project" value="InterPro"/>
</dbReference>
<dbReference type="AlphaFoldDB" id="A0A1F4UKY9"/>
<evidence type="ECO:0000313" key="3">
    <source>
        <dbReference type="Proteomes" id="UP000176583"/>
    </source>
</evidence>
<dbReference type="SUPFAM" id="SSF48208">
    <property type="entry name" value="Six-hairpin glycosidases"/>
    <property type="match status" value="1"/>
</dbReference>
<evidence type="ECO:0000259" key="1">
    <source>
        <dbReference type="Pfam" id="PF06662"/>
    </source>
</evidence>
<dbReference type="STRING" id="1802613.A2V54_00215"/>
<dbReference type="Proteomes" id="UP000176583">
    <property type="component" value="Unassembled WGS sequence"/>
</dbReference>
<comment type="caution">
    <text evidence="2">The sequence shown here is derived from an EMBL/GenBank/DDBJ whole genome shotgun (WGS) entry which is preliminary data.</text>
</comment>
<evidence type="ECO:0000313" key="2">
    <source>
        <dbReference type="EMBL" id="OGC44893.1"/>
    </source>
</evidence>
<feature type="domain" description="D-glucuronyl C5-epimerase C-terminal" evidence="1">
    <location>
        <begin position="95"/>
        <end position="265"/>
    </location>
</feature>
<name>A0A1F4UKY9_UNCKA</name>
<protein>
    <recommendedName>
        <fullName evidence="1">D-glucuronyl C5-epimerase C-terminal domain-containing protein</fullName>
    </recommendedName>
</protein>
<gene>
    <name evidence="2" type="ORF">A2V54_00215</name>
</gene>
<sequence length="317" mass="36784">MGKWGDVGFDLGQRFIMGEDGIVLMPYKVTESGKFTSVKNHEDADIFQQMPMLIGQYALGRYAQIYYGNSTPEVRQDFFRHADWFVEKQNSQTGTYLVNFNWADINAPWISAMYQGRAMSVLARAYYLSGDEKYIEVAKLAFKPFRLDISEGGVVDYLEGFPIYEEYPGSADFRHVLNGFIFSLFGLWDFYQVTGDAEVLEKFNAGVDTLVQKLYLWEFDNGSYYQLGNSKSFSSKYHPIHVRQLAYLYDITGNEFFWDKALAWDAKTEDYVLKDRPLLETVKGIGRKFLQFYRFPPGFRDISYLFSLFKEESLASK</sequence>
<dbReference type="InterPro" id="IPR010598">
    <property type="entry name" value="C5-epim_C"/>
</dbReference>
<reference evidence="2 3" key="1">
    <citation type="journal article" date="2016" name="Nat. Commun.">
        <title>Thousands of microbial genomes shed light on interconnected biogeochemical processes in an aquifer system.</title>
        <authorList>
            <person name="Anantharaman K."/>
            <person name="Brown C.T."/>
            <person name="Hug L.A."/>
            <person name="Sharon I."/>
            <person name="Castelle C.J."/>
            <person name="Probst A.J."/>
            <person name="Thomas B.C."/>
            <person name="Singh A."/>
            <person name="Wilkins M.J."/>
            <person name="Karaoz U."/>
            <person name="Brodie E.L."/>
            <person name="Williams K.H."/>
            <person name="Hubbard S.S."/>
            <person name="Banfield J.F."/>
        </authorList>
    </citation>
    <scope>NUCLEOTIDE SEQUENCE [LARGE SCALE GENOMIC DNA]</scope>
</reference>
<dbReference type="InterPro" id="IPR039721">
    <property type="entry name" value="C5-epimerase"/>
</dbReference>
<accession>A0A1F4UKY9</accession>
<dbReference type="GO" id="GO:0015012">
    <property type="term" value="P:heparan sulfate proteoglycan biosynthetic process"/>
    <property type="evidence" value="ECO:0007669"/>
    <property type="project" value="InterPro"/>
</dbReference>
<dbReference type="InterPro" id="IPR008928">
    <property type="entry name" value="6-hairpin_glycosidase_sf"/>
</dbReference>
<dbReference type="InterPro" id="IPR012341">
    <property type="entry name" value="6hp_glycosidase-like_sf"/>
</dbReference>
<organism evidence="2 3">
    <name type="scientific">candidate division WWE3 bacterium RBG_19FT_COMBO_53_11</name>
    <dbReference type="NCBI Taxonomy" id="1802613"/>
    <lineage>
        <taxon>Bacteria</taxon>
        <taxon>Katanobacteria</taxon>
    </lineage>
</organism>
<dbReference type="GO" id="GO:0047464">
    <property type="term" value="F:heparosan-N-sulfate-glucuronate 5-epimerase activity"/>
    <property type="evidence" value="ECO:0007669"/>
    <property type="project" value="InterPro"/>
</dbReference>
<dbReference type="PANTHER" id="PTHR13174:SF3">
    <property type="entry name" value="D-GLUCURONYL C5-EPIMERASE"/>
    <property type="match status" value="1"/>
</dbReference>
<proteinExistence type="predicted"/>
<dbReference type="Pfam" id="PF06662">
    <property type="entry name" value="C5-epim_C"/>
    <property type="match status" value="1"/>
</dbReference>
<dbReference type="Gene3D" id="1.50.10.10">
    <property type="match status" value="1"/>
</dbReference>
<dbReference type="EMBL" id="MEUW01000005">
    <property type="protein sequence ID" value="OGC44893.1"/>
    <property type="molecule type" value="Genomic_DNA"/>
</dbReference>